<keyword evidence="5" id="KW-0804">Transcription</keyword>
<dbReference type="InterPro" id="IPR029016">
    <property type="entry name" value="GAF-like_dom_sf"/>
</dbReference>
<comment type="caution">
    <text evidence="7">The sequence shown here is derived from an EMBL/GenBank/DDBJ whole genome shotgun (WGS) entry which is preliminary data.</text>
</comment>
<gene>
    <name evidence="7" type="ORF">GPA22_21415</name>
</gene>
<name>A0ABX1Q4J9_9RHOO</name>
<evidence type="ECO:0000256" key="5">
    <source>
        <dbReference type="ARBA" id="ARBA00023163"/>
    </source>
</evidence>
<evidence type="ECO:0000313" key="8">
    <source>
        <dbReference type="Proteomes" id="UP000623795"/>
    </source>
</evidence>
<keyword evidence="8" id="KW-1185">Reference proteome</keyword>
<dbReference type="PANTHER" id="PTHR32071:SF57">
    <property type="entry name" value="C4-DICARBOXYLATE TRANSPORT TRANSCRIPTIONAL REGULATORY PROTEIN DCTD"/>
    <property type="match status" value="1"/>
</dbReference>
<dbReference type="PROSITE" id="PS50045">
    <property type="entry name" value="SIGMA54_INTERACT_4"/>
    <property type="match status" value="1"/>
</dbReference>
<evidence type="ECO:0000256" key="4">
    <source>
        <dbReference type="ARBA" id="ARBA00023125"/>
    </source>
</evidence>
<dbReference type="Gene3D" id="3.40.50.300">
    <property type="entry name" value="P-loop containing nucleotide triphosphate hydrolases"/>
    <property type="match status" value="1"/>
</dbReference>
<feature type="domain" description="Sigma-54 factor interaction" evidence="6">
    <location>
        <begin position="212"/>
        <end position="440"/>
    </location>
</feature>
<keyword evidence="4" id="KW-0238">DNA-binding</keyword>
<proteinExistence type="predicted"/>
<dbReference type="SMART" id="SM00065">
    <property type="entry name" value="GAF"/>
    <property type="match status" value="1"/>
</dbReference>
<dbReference type="PROSITE" id="PS00676">
    <property type="entry name" value="SIGMA54_INTERACT_2"/>
    <property type="match status" value="1"/>
</dbReference>
<dbReference type="InterPro" id="IPR025943">
    <property type="entry name" value="Sigma_54_int_dom_ATP-bd_2"/>
</dbReference>
<dbReference type="PROSITE" id="PS00675">
    <property type="entry name" value="SIGMA54_INTERACT_1"/>
    <property type="match status" value="1"/>
</dbReference>
<dbReference type="Gene3D" id="1.10.8.60">
    <property type="match status" value="1"/>
</dbReference>
<evidence type="ECO:0000256" key="2">
    <source>
        <dbReference type="ARBA" id="ARBA00022840"/>
    </source>
</evidence>
<keyword evidence="3" id="KW-0805">Transcription regulation</keyword>
<dbReference type="InterPro" id="IPR058031">
    <property type="entry name" value="AAA_lid_NorR"/>
</dbReference>
<keyword evidence="1" id="KW-0547">Nucleotide-binding</keyword>
<dbReference type="EMBL" id="WTVN01000058">
    <property type="protein sequence ID" value="NMG46283.1"/>
    <property type="molecule type" value="Genomic_DNA"/>
</dbReference>
<reference evidence="7 8" key="1">
    <citation type="submission" date="2019-12" db="EMBL/GenBank/DDBJ databases">
        <title>Comparative genomics gives insights into the taxonomy of the Azoarcus-Aromatoleum group and reveals separate origins of nif in the plant-associated Azoarcus and non-plant-associated Aromatoleum sub-groups.</title>
        <authorList>
            <person name="Lafos M."/>
            <person name="Maluk M."/>
            <person name="Batista M."/>
            <person name="Junghare M."/>
            <person name="Carmona M."/>
            <person name="Faoro H."/>
            <person name="Cruz L.M."/>
            <person name="Battistoni F."/>
            <person name="De Souza E."/>
            <person name="Pedrosa F."/>
            <person name="Chen W.-M."/>
            <person name="Poole P.S."/>
            <person name="Dixon R.A."/>
            <person name="James E.K."/>
        </authorList>
    </citation>
    <scope>NUCLEOTIDE SEQUENCE [LARGE SCALE GENOMIC DNA]</scope>
    <source>
        <strain evidence="7 8">Td21</strain>
    </source>
</reference>
<dbReference type="Gene3D" id="1.10.10.60">
    <property type="entry name" value="Homeodomain-like"/>
    <property type="match status" value="1"/>
</dbReference>
<dbReference type="Proteomes" id="UP000623795">
    <property type="component" value="Unassembled WGS sequence"/>
</dbReference>
<organism evidence="7 8">
    <name type="scientific">Aromatoleum toluvorans</name>
    <dbReference type="NCBI Taxonomy" id="92002"/>
    <lineage>
        <taxon>Bacteria</taxon>
        <taxon>Pseudomonadati</taxon>
        <taxon>Pseudomonadota</taxon>
        <taxon>Betaproteobacteria</taxon>
        <taxon>Rhodocyclales</taxon>
        <taxon>Rhodocyclaceae</taxon>
        <taxon>Aromatoleum</taxon>
    </lineage>
</organism>
<dbReference type="CDD" id="cd00009">
    <property type="entry name" value="AAA"/>
    <property type="match status" value="1"/>
</dbReference>
<dbReference type="SUPFAM" id="SSF46689">
    <property type="entry name" value="Homeodomain-like"/>
    <property type="match status" value="1"/>
</dbReference>
<dbReference type="Pfam" id="PF01590">
    <property type="entry name" value="GAF"/>
    <property type="match status" value="1"/>
</dbReference>
<dbReference type="PANTHER" id="PTHR32071">
    <property type="entry name" value="TRANSCRIPTIONAL REGULATORY PROTEIN"/>
    <property type="match status" value="1"/>
</dbReference>
<dbReference type="SUPFAM" id="SSF52540">
    <property type="entry name" value="P-loop containing nucleoside triphosphate hydrolases"/>
    <property type="match status" value="1"/>
</dbReference>
<dbReference type="InterPro" id="IPR003593">
    <property type="entry name" value="AAA+_ATPase"/>
</dbReference>
<evidence type="ECO:0000256" key="3">
    <source>
        <dbReference type="ARBA" id="ARBA00023015"/>
    </source>
</evidence>
<dbReference type="InterPro" id="IPR002197">
    <property type="entry name" value="HTH_Fis"/>
</dbReference>
<dbReference type="InterPro" id="IPR009057">
    <property type="entry name" value="Homeodomain-like_sf"/>
</dbReference>
<dbReference type="PROSITE" id="PS00688">
    <property type="entry name" value="SIGMA54_INTERACT_3"/>
    <property type="match status" value="1"/>
</dbReference>
<dbReference type="Pfam" id="PF00158">
    <property type="entry name" value="Sigma54_activat"/>
    <property type="match status" value="1"/>
</dbReference>
<dbReference type="InterPro" id="IPR025662">
    <property type="entry name" value="Sigma_54_int_dom_ATP-bd_1"/>
</dbReference>
<dbReference type="InterPro" id="IPR027417">
    <property type="entry name" value="P-loop_NTPase"/>
</dbReference>
<dbReference type="Gene3D" id="3.30.450.40">
    <property type="match status" value="1"/>
</dbReference>
<keyword evidence="2" id="KW-0067">ATP-binding</keyword>
<accession>A0ABX1Q4J9</accession>
<dbReference type="InterPro" id="IPR003018">
    <property type="entry name" value="GAF"/>
</dbReference>
<dbReference type="InterPro" id="IPR025944">
    <property type="entry name" value="Sigma_54_int_dom_CS"/>
</dbReference>
<dbReference type="Pfam" id="PF02954">
    <property type="entry name" value="HTH_8"/>
    <property type="match status" value="1"/>
</dbReference>
<dbReference type="SMART" id="SM00382">
    <property type="entry name" value="AAA"/>
    <property type="match status" value="1"/>
</dbReference>
<evidence type="ECO:0000313" key="7">
    <source>
        <dbReference type="EMBL" id="NMG46283.1"/>
    </source>
</evidence>
<dbReference type="InterPro" id="IPR002078">
    <property type="entry name" value="Sigma_54_int"/>
</dbReference>
<sequence>MQKTMSESSTAREALVEQEKLLLRESIRLISRGLEPEKAVREILHLLSELLGLNRGRLVMRDGTTGGLAIRVAYGLTRAEIRRGRYAPGEGITGRVMQTGETQIVQDIDADPNYLARAVERSTLPHETVSFIALPVRVDRRIEGVLGVHRLRSRQRALGADLEVLRTVAELIGQIYKVRQLVDKRTAELAEENRSLKAALQQRAPGKNNWGIIGESPQLLAALDQLEQVAPTDATVLLLGESGTGKELFARALHLQSPRRDRPFVKVNCAAIPETLFEAELFGHEKGAFTSANQQRIGRFEQADGGTLFLDEIGDLPLPVQVKLLRVLQERVIERLGGRGEIPVDVRVVAATHQDMMALVRAGRFRLDLYYRLNVIPVRLPSLRERPGDIKLLVRYFVSQLNQRHQRNVLITPAALSSLVSHPWPGNIRQLYNVVERIVLLSRSDEIDAATVDLALLTEARGLPPEALPGGPSAGGDAALPGIRSYQPVAGDERALIAAELARQGGNKSRTARALNLTLRQLNYRVEVLDIAVPSRRKNNV</sequence>
<dbReference type="SUPFAM" id="SSF55781">
    <property type="entry name" value="GAF domain-like"/>
    <property type="match status" value="1"/>
</dbReference>
<protein>
    <submittedName>
        <fullName evidence="7">GAF domain-containing protein</fullName>
    </submittedName>
</protein>
<evidence type="ECO:0000259" key="6">
    <source>
        <dbReference type="PROSITE" id="PS50045"/>
    </source>
</evidence>
<evidence type="ECO:0000256" key="1">
    <source>
        <dbReference type="ARBA" id="ARBA00022741"/>
    </source>
</evidence>
<dbReference type="Pfam" id="PF25601">
    <property type="entry name" value="AAA_lid_14"/>
    <property type="match status" value="1"/>
</dbReference>